<dbReference type="EMBL" id="JARJLG010000148">
    <property type="protein sequence ID" value="KAJ7736536.1"/>
    <property type="molecule type" value="Genomic_DNA"/>
</dbReference>
<name>A0AAD7I722_9AGAR</name>
<accession>A0AAD7I722</accession>
<organism evidence="2 3">
    <name type="scientific">Mycena maculata</name>
    <dbReference type="NCBI Taxonomy" id="230809"/>
    <lineage>
        <taxon>Eukaryota</taxon>
        <taxon>Fungi</taxon>
        <taxon>Dikarya</taxon>
        <taxon>Basidiomycota</taxon>
        <taxon>Agaricomycotina</taxon>
        <taxon>Agaricomycetes</taxon>
        <taxon>Agaricomycetidae</taxon>
        <taxon>Agaricales</taxon>
        <taxon>Marasmiineae</taxon>
        <taxon>Mycenaceae</taxon>
        <taxon>Mycena</taxon>
    </lineage>
</organism>
<dbReference type="Proteomes" id="UP001215280">
    <property type="component" value="Unassembled WGS sequence"/>
</dbReference>
<proteinExistence type="predicted"/>
<sequence>MTSPLPLPSTVLTSQSIPADVVVNDARLANYLADNAAVGADLDAARSSAKRSKSIHPSERGEGGHSDSRTAKEKTWQRRRLRNTREEEMAETGRTNIQCESQTHETKEEGEYSEAELECSPQYDECGDLEPAAPVAVGKPERKFSGRALTVKMESASATNRPAGIRAGDKVRQDPRVIPEEGPGIRAGHRQKARQKDEIECRAKRHRVRLNGDHRVRNSIVI</sequence>
<evidence type="ECO:0000313" key="2">
    <source>
        <dbReference type="EMBL" id="KAJ7736536.1"/>
    </source>
</evidence>
<protein>
    <submittedName>
        <fullName evidence="2">Uncharacterized protein</fullName>
    </submittedName>
</protein>
<evidence type="ECO:0000256" key="1">
    <source>
        <dbReference type="SAM" id="MobiDB-lite"/>
    </source>
</evidence>
<reference evidence="2" key="1">
    <citation type="submission" date="2023-03" db="EMBL/GenBank/DDBJ databases">
        <title>Massive genome expansion in bonnet fungi (Mycena s.s.) driven by repeated elements and novel gene families across ecological guilds.</title>
        <authorList>
            <consortium name="Lawrence Berkeley National Laboratory"/>
            <person name="Harder C.B."/>
            <person name="Miyauchi S."/>
            <person name="Viragh M."/>
            <person name="Kuo A."/>
            <person name="Thoen E."/>
            <person name="Andreopoulos B."/>
            <person name="Lu D."/>
            <person name="Skrede I."/>
            <person name="Drula E."/>
            <person name="Henrissat B."/>
            <person name="Morin E."/>
            <person name="Kohler A."/>
            <person name="Barry K."/>
            <person name="LaButti K."/>
            <person name="Morin E."/>
            <person name="Salamov A."/>
            <person name="Lipzen A."/>
            <person name="Mereny Z."/>
            <person name="Hegedus B."/>
            <person name="Baldrian P."/>
            <person name="Stursova M."/>
            <person name="Weitz H."/>
            <person name="Taylor A."/>
            <person name="Grigoriev I.V."/>
            <person name="Nagy L.G."/>
            <person name="Martin F."/>
            <person name="Kauserud H."/>
        </authorList>
    </citation>
    <scope>NUCLEOTIDE SEQUENCE</scope>
    <source>
        <strain evidence="2">CBHHK188m</strain>
    </source>
</reference>
<evidence type="ECO:0000313" key="3">
    <source>
        <dbReference type="Proteomes" id="UP001215280"/>
    </source>
</evidence>
<feature type="region of interest" description="Disordered" evidence="1">
    <location>
        <begin position="175"/>
        <end position="202"/>
    </location>
</feature>
<feature type="compositionally biased region" description="Basic and acidic residues" evidence="1">
    <location>
        <begin position="56"/>
        <end position="76"/>
    </location>
</feature>
<dbReference type="AlphaFoldDB" id="A0AAD7I722"/>
<comment type="caution">
    <text evidence="2">The sequence shown here is derived from an EMBL/GenBank/DDBJ whole genome shotgun (WGS) entry which is preliminary data.</text>
</comment>
<gene>
    <name evidence="2" type="ORF">DFH07DRAFT_986009</name>
</gene>
<keyword evidence="3" id="KW-1185">Reference proteome</keyword>
<feature type="region of interest" description="Disordered" evidence="1">
    <location>
        <begin position="43"/>
        <end position="93"/>
    </location>
</feature>